<dbReference type="PROSITE" id="PS00134">
    <property type="entry name" value="TRYPSIN_HIS"/>
    <property type="match status" value="1"/>
</dbReference>
<dbReference type="PROSITE" id="PS00135">
    <property type="entry name" value="TRYPSIN_SER"/>
    <property type="match status" value="1"/>
</dbReference>
<dbReference type="PANTHER" id="PTHR24252">
    <property type="entry name" value="ACROSIN-RELATED"/>
    <property type="match status" value="1"/>
</dbReference>
<dbReference type="FunFam" id="2.40.10.10:FF:000002">
    <property type="entry name" value="Transmembrane protease serine"/>
    <property type="match status" value="1"/>
</dbReference>
<keyword evidence="2" id="KW-0378">Hydrolase</keyword>
<dbReference type="Gene3D" id="2.40.10.10">
    <property type="entry name" value="Trypsin-like serine proteases"/>
    <property type="match status" value="2"/>
</dbReference>
<dbReference type="GO" id="GO:0004252">
    <property type="term" value="F:serine-type endopeptidase activity"/>
    <property type="evidence" value="ECO:0007669"/>
    <property type="project" value="InterPro"/>
</dbReference>
<dbReference type="SUPFAM" id="SSF50494">
    <property type="entry name" value="Trypsin-like serine proteases"/>
    <property type="match status" value="1"/>
</dbReference>
<dbReference type="AlphaFoldDB" id="A0A6V8LB81"/>
<dbReference type="InterPro" id="IPR043504">
    <property type="entry name" value="Peptidase_S1_PA_chymotrypsin"/>
</dbReference>
<protein>
    <submittedName>
        <fullName evidence="5">Trypsin</fullName>
    </submittedName>
</protein>
<keyword evidence="6" id="KW-1185">Reference proteome</keyword>
<evidence type="ECO:0000256" key="1">
    <source>
        <dbReference type="ARBA" id="ARBA00023157"/>
    </source>
</evidence>
<dbReference type="Proteomes" id="UP000482960">
    <property type="component" value="Unassembled WGS sequence"/>
</dbReference>
<reference evidence="5 6" key="2">
    <citation type="submission" date="2020-03" db="EMBL/GenBank/DDBJ databases">
        <authorList>
            <person name="Ichikawa N."/>
            <person name="Kimura A."/>
            <person name="Kitahashi Y."/>
            <person name="Uohara A."/>
        </authorList>
    </citation>
    <scope>NUCLEOTIDE SEQUENCE [LARGE SCALE GENOMIC DNA]</scope>
    <source>
        <strain evidence="5 6">NBRC 108638</strain>
    </source>
</reference>
<sequence>MGKLVHFGGTHMRAWRWIAALVAAATVTSAWAGPAQADPAPAPPIEIVGGVRAEPGQFPWAVRLSVGCAGALTAPRVVLTAAHCVKGTGLDSSITVTAGSVDQHSPDAIRVKSTYVKRAPGFRDATRGDDWALIQLAEELDLPLLPRAADSAYDRGTFTVVGWGATREGATSQQRYLRAVDVPYVSDRACGRAYREAGYEFVSRDMLCAGDTRRGGIDACQGDSGGPMVHRDDAGEWVQVGIVSWGIGCARRDYPGVYTQVSAFVEAIERETRALS</sequence>
<comment type="caution">
    <text evidence="5">The sequence shown here is derived from an EMBL/GenBank/DDBJ whole genome shotgun (WGS) entry which is preliminary data.</text>
</comment>
<dbReference type="PRINTS" id="PR00722">
    <property type="entry name" value="CHYMOTRYPSIN"/>
</dbReference>
<dbReference type="InterPro" id="IPR033116">
    <property type="entry name" value="TRYPSIN_SER"/>
</dbReference>
<dbReference type="PROSITE" id="PS50240">
    <property type="entry name" value="TRYPSIN_DOM"/>
    <property type="match status" value="1"/>
</dbReference>
<keyword evidence="2" id="KW-0645">Protease</keyword>
<evidence type="ECO:0000313" key="5">
    <source>
        <dbReference type="EMBL" id="GFJ91336.1"/>
    </source>
</evidence>
<organism evidence="5 6">
    <name type="scientific">Phytohabitans rumicis</name>
    <dbReference type="NCBI Taxonomy" id="1076125"/>
    <lineage>
        <taxon>Bacteria</taxon>
        <taxon>Bacillati</taxon>
        <taxon>Actinomycetota</taxon>
        <taxon>Actinomycetes</taxon>
        <taxon>Micromonosporales</taxon>
        <taxon>Micromonosporaceae</taxon>
    </lineage>
</organism>
<dbReference type="Pfam" id="PF00089">
    <property type="entry name" value="Trypsin"/>
    <property type="match status" value="1"/>
</dbReference>
<name>A0A6V8LB81_9ACTN</name>
<dbReference type="PANTHER" id="PTHR24252:SF7">
    <property type="entry name" value="HYALIN"/>
    <property type="match status" value="1"/>
</dbReference>
<keyword evidence="1" id="KW-1015">Disulfide bond</keyword>
<dbReference type="CDD" id="cd00190">
    <property type="entry name" value="Tryp_SPc"/>
    <property type="match status" value="1"/>
</dbReference>
<feature type="signal peptide" evidence="3">
    <location>
        <begin position="1"/>
        <end position="32"/>
    </location>
</feature>
<keyword evidence="2" id="KW-0720">Serine protease</keyword>
<evidence type="ECO:0000259" key="4">
    <source>
        <dbReference type="PROSITE" id="PS50240"/>
    </source>
</evidence>
<reference evidence="5 6" key="1">
    <citation type="submission" date="2020-03" db="EMBL/GenBank/DDBJ databases">
        <title>Whole genome shotgun sequence of Phytohabitans rumicis NBRC 108638.</title>
        <authorList>
            <person name="Komaki H."/>
            <person name="Tamura T."/>
        </authorList>
    </citation>
    <scope>NUCLEOTIDE SEQUENCE [LARGE SCALE GENOMIC DNA]</scope>
    <source>
        <strain evidence="5 6">NBRC 108638</strain>
    </source>
</reference>
<proteinExistence type="predicted"/>
<evidence type="ECO:0000256" key="3">
    <source>
        <dbReference type="SAM" id="SignalP"/>
    </source>
</evidence>
<evidence type="ECO:0000313" key="6">
    <source>
        <dbReference type="Proteomes" id="UP000482960"/>
    </source>
</evidence>
<dbReference type="InterPro" id="IPR018114">
    <property type="entry name" value="TRYPSIN_HIS"/>
</dbReference>
<dbReference type="GO" id="GO:0006508">
    <property type="term" value="P:proteolysis"/>
    <property type="evidence" value="ECO:0007669"/>
    <property type="project" value="UniProtKB-KW"/>
</dbReference>
<dbReference type="InterPro" id="IPR009003">
    <property type="entry name" value="Peptidase_S1_PA"/>
</dbReference>
<feature type="chain" id="PRO_5039628121" evidence="3">
    <location>
        <begin position="33"/>
        <end position="276"/>
    </location>
</feature>
<accession>A0A6V8LB81</accession>
<dbReference type="InterPro" id="IPR001314">
    <property type="entry name" value="Peptidase_S1A"/>
</dbReference>
<feature type="domain" description="Peptidase S1" evidence="4">
    <location>
        <begin position="47"/>
        <end position="273"/>
    </location>
</feature>
<gene>
    <name evidence="5" type="ORF">Prum_049780</name>
</gene>
<evidence type="ECO:0000256" key="2">
    <source>
        <dbReference type="RuleBase" id="RU363034"/>
    </source>
</evidence>
<dbReference type="SMART" id="SM00020">
    <property type="entry name" value="Tryp_SPc"/>
    <property type="match status" value="1"/>
</dbReference>
<dbReference type="EMBL" id="BLPG01000001">
    <property type="protein sequence ID" value="GFJ91336.1"/>
    <property type="molecule type" value="Genomic_DNA"/>
</dbReference>
<keyword evidence="3" id="KW-0732">Signal</keyword>
<dbReference type="InterPro" id="IPR001254">
    <property type="entry name" value="Trypsin_dom"/>
</dbReference>